<accession>A0A382QSE6</accession>
<dbReference type="EMBL" id="UINC01116561">
    <property type="protein sequence ID" value="SVC88393.1"/>
    <property type="molecule type" value="Genomic_DNA"/>
</dbReference>
<reference evidence="1" key="1">
    <citation type="submission" date="2018-05" db="EMBL/GenBank/DDBJ databases">
        <authorList>
            <person name="Lanie J.A."/>
            <person name="Ng W.-L."/>
            <person name="Kazmierczak K.M."/>
            <person name="Andrzejewski T.M."/>
            <person name="Davidsen T.M."/>
            <person name="Wayne K.J."/>
            <person name="Tettelin H."/>
            <person name="Glass J.I."/>
            <person name="Rusch D."/>
            <person name="Podicherti R."/>
            <person name="Tsui H.-C.T."/>
            <person name="Winkler M.E."/>
        </authorList>
    </citation>
    <scope>NUCLEOTIDE SEQUENCE</scope>
</reference>
<evidence type="ECO:0008006" key="2">
    <source>
        <dbReference type="Google" id="ProtNLM"/>
    </source>
</evidence>
<gene>
    <name evidence="1" type="ORF">METZ01_LOCUS341247</name>
</gene>
<name>A0A382QSE6_9ZZZZ</name>
<protein>
    <recommendedName>
        <fullName evidence="2">STAS/SEC14 domain-containing protein</fullName>
    </recommendedName>
</protein>
<evidence type="ECO:0000313" key="1">
    <source>
        <dbReference type="EMBL" id="SVC88393.1"/>
    </source>
</evidence>
<proteinExistence type="predicted"/>
<dbReference type="AlphaFoldDB" id="A0A382QSE6"/>
<organism evidence="1">
    <name type="scientific">marine metagenome</name>
    <dbReference type="NCBI Taxonomy" id="408172"/>
    <lineage>
        <taxon>unclassified sequences</taxon>
        <taxon>metagenomes</taxon>
        <taxon>ecological metagenomes</taxon>
    </lineage>
</organism>
<sequence>MQQIYLALILFYTFRVEERMDIDKFSAHGEVHAHFQAEQNILHINLVGPFNLEFMQKYERVVGAQRKNIDTPCWGSLVNVHGLALAPMEATNAGQEIVSKAVALGLIATAVVLHETEGVAMQKKFWSRVYESSTLAFEYFDDTAQATLWLSEKVLACLQAHNVNQFNNARR</sequence>